<organism evidence="14 15">
    <name type="scientific">Xenopus laevis</name>
    <name type="common">African clawed frog</name>
    <dbReference type="NCBI Taxonomy" id="8355"/>
    <lineage>
        <taxon>Eukaryota</taxon>
        <taxon>Metazoa</taxon>
        <taxon>Chordata</taxon>
        <taxon>Craniata</taxon>
        <taxon>Vertebrata</taxon>
        <taxon>Euteleostomi</taxon>
        <taxon>Amphibia</taxon>
        <taxon>Batrachia</taxon>
        <taxon>Anura</taxon>
        <taxon>Pipoidea</taxon>
        <taxon>Pipidae</taxon>
        <taxon>Xenopodinae</taxon>
        <taxon>Xenopus</taxon>
        <taxon>Xenopus</taxon>
    </lineage>
</organism>
<dbReference type="FunFam" id="1.20.1280.50:FF:000025">
    <property type="entry name" value="F-box and WD repeat domain containing 8"/>
    <property type="match status" value="1"/>
</dbReference>
<dbReference type="SMART" id="SM00320">
    <property type="entry name" value="WD40"/>
    <property type="match status" value="5"/>
</dbReference>
<keyword evidence="9" id="KW-0333">Golgi apparatus</keyword>
<dbReference type="GO" id="GO:0005794">
    <property type="term" value="C:Golgi apparatus"/>
    <property type="evidence" value="ECO:0007669"/>
    <property type="project" value="UniProtKB-SubCell"/>
</dbReference>
<dbReference type="GO" id="GO:0048471">
    <property type="term" value="C:perinuclear region of cytoplasm"/>
    <property type="evidence" value="ECO:0007669"/>
    <property type="project" value="UniProtKB-SubCell"/>
</dbReference>
<dbReference type="InterPro" id="IPR001680">
    <property type="entry name" value="WD40_rpt"/>
</dbReference>
<dbReference type="FunFam" id="2.130.10.10:FF:000428">
    <property type="entry name" value="F-box and WD repeat domain containing 8"/>
    <property type="match status" value="1"/>
</dbReference>
<dbReference type="PANTHER" id="PTHR19855">
    <property type="entry name" value="WD40 REPEAT PROTEIN 12, 37"/>
    <property type="match status" value="1"/>
</dbReference>
<evidence type="ECO:0000313" key="14">
    <source>
        <dbReference type="EMBL" id="OCU02118.1"/>
    </source>
</evidence>
<evidence type="ECO:0000256" key="5">
    <source>
        <dbReference type="ARBA" id="ARBA00022553"/>
    </source>
</evidence>
<evidence type="ECO:0000256" key="12">
    <source>
        <dbReference type="SAM" id="MobiDB-lite"/>
    </source>
</evidence>
<evidence type="ECO:0000259" key="13">
    <source>
        <dbReference type="PROSITE" id="PS50181"/>
    </source>
</evidence>
<name>A0A974E3P2_XENLA</name>
<evidence type="ECO:0000313" key="15">
    <source>
        <dbReference type="Proteomes" id="UP000694892"/>
    </source>
</evidence>
<evidence type="ECO:0000256" key="4">
    <source>
        <dbReference type="ARBA" id="ARBA00022490"/>
    </source>
</evidence>
<keyword evidence="7" id="KW-0677">Repeat</keyword>
<dbReference type="PROSITE" id="PS50181">
    <property type="entry name" value="FBOX"/>
    <property type="match status" value="1"/>
</dbReference>
<keyword evidence="5" id="KW-0597">Phosphoprotein</keyword>
<dbReference type="InterPro" id="IPR001810">
    <property type="entry name" value="F-box_dom"/>
</dbReference>
<comment type="subcellular location">
    <subcellularLocation>
        <location evidence="2">Cytoplasm</location>
        <location evidence="2">Perinuclear region</location>
    </subcellularLocation>
    <subcellularLocation>
        <location evidence="1">Golgi apparatus</location>
    </subcellularLocation>
</comment>
<proteinExistence type="predicted"/>
<dbReference type="OMA" id="LVFQECR"/>
<dbReference type="SUPFAM" id="SSF81383">
    <property type="entry name" value="F-box domain"/>
    <property type="match status" value="1"/>
</dbReference>
<feature type="region of interest" description="Disordered" evidence="12">
    <location>
        <begin position="14"/>
        <end position="65"/>
    </location>
</feature>
<feature type="domain" description="F-box" evidence="13">
    <location>
        <begin position="118"/>
        <end position="164"/>
    </location>
</feature>
<keyword evidence="6" id="KW-0853">WD repeat</keyword>
<keyword evidence="8" id="KW-0007">Acetylation</keyword>
<dbReference type="Gene3D" id="2.130.10.10">
    <property type="entry name" value="YVTN repeat-like/Quinoprotein amine dehydrogenase"/>
    <property type="match status" value="2"/>
</dbReference>
<dbReference type="Pfam" id="PF12937">
    <property type="entry name" value="F-box-like"/>
    <property type="match status" value="1"/>
</dbReference>
<evidence type="ECO:0000256" key="2">
    <source>
        <dbReference type="ARBA" id="ARBA00004556"/>
    </source>
</evidence>
<dbReference type="Pfam" id="PF00400">
    <property type="entry name" value="WD40"/>
    <property type="match status" value="1"/>
</dbReference>
<dbReference type="CDD" id="cd22134">
    <property type="entry name" value="F-box_FBXW8"/>
    <property type="match status" value="1"/>
</dbReference>
<evidence type="ECO:0000256" key="10">
    <source>
        <dbReference type="ARBA" id="ARBA00072496"/>
    </source>
</evidence>
<evidence type="ECO:0000256" key="1">
    <source>
        <dbReference type="ARBA" id="ARBA00004555"/>
    </source>
</evidence>
<reference evidence="15" key="1">
    <citation type="journal article" date="2016" name="Nature">
        <title>Genome evolution in the allotetraploid frog Xenopus laevis.</title>
        <authorList>
            <person name="Session A.M."/>
            <person name="Uno Y."/>
            <person name="Kwon T."/>
            <person name="Chapman J.A."/>
            <person name="Toyoda A."/>
            <person name="Takahashi S."/>
            <person name="Fukui A."/>
            <person name="Hikosaka A."/>
            <person name="Suzuki A."/>
            <person name="Kondo M."/>
            <person name="van Heeringen S.J."/>
            <person name="Quigley I."/>
            <person name="Heinz S."/>
            <person name="Ogino H."/>
            <person name="Ochi H."/>
            <person name="Hellsten U."/>
            <person name="Lyons J.B."/>
            <person name="Simakov O."/>
            <person name="Putnam N."/>
            <person name="Stites J."/>
            <person name="Kuroki Y."/>
            <person name="Tanaka T."/>
            <person name="Michiue T."/>
            <person name="Watanabe M."/>
            <person name="Bogdanovic O."/>
            <person name="Lister R."/>
            <person name="Georgiou G."/>
            <person name="Paranjpe S.S."/>
            <person name="van Kruijsbergen I."/>
            <person name="Shu S."/>
            <person name="Carlson J."/>
            <person name="Kinoshita T."/>
            <person name="Ohta Y."/>
            <person name="Mawaribuchi S."/>
            <person name="Jenkins J."/>
            <person name="Grimwood J."/>
            <person name="Schmutz J."/>
            <person name="Mitros T."/>
            <person name="Mozaffari S.V."/>
            <person name="Suzuki Y."/>
            <person name="Haramoto Y."/>
            <person name="Yamamoto T.S."/>
            <person name="Takagi C."/>
            <person name="Heald R."/>
            <person name="Miller K."/>
            <person name="Haudenschild C."/>
            <person name="Kitzman J."/>
            <person name="Nakayama T."/>
            <person name="Izutsu Y."/>
            <person name="Robert J."/>
            <person name="Fortriede J."/>
            <person name="Burns K."/>
            <person name="Lotay V."/>
            <person name="Karimi K."/>
            <person name="Yasuoka Y."/>
            <person name="Dichmann D.S."/>
            <person name="Flajnik M.F."/>
            <person name="Houston D.W."/>
            <person name="Shendure J."/>
            <person name="DuPasquier L."/>
            <person name="Vize P.D."/>
            <person name="Zorn A.M."/>
            <person name="Ito M."/>
            <person name="Marcotte E.M."/>
            <person name="Wallingford J.B."/>
            <person name="Ito Y."/>
            <person name="Asashima M."/>
            <person name="Ueno N."/>
            <person name="Matsuda Y."/>
            <person name="Veenstra G.J."/>
            <person name="Fujiyama A."/>
            <person name="Harland R.M."/>
            <person name="Taira M."/>
            <person name="Rokhsar D.S."/>
        </authorList>
    </citation>
    <scope>NUCLEOTIDE SEQUENCE [LARGE SCALE GENOMIC DNA]</scope>
    <source>
        <strain evidence="15">J</strain>
    </source>
</reference>
<sequence>MALDASLEEFRSSWINEIHGAPTAAGRSDIRKRRRSEELPEPEKEHEEETAWRYLPGSPARNNEEDLGNQYVELAEKLLGDKHRTIESAERTGPAQAERTGSLVDQLIDDLNEINEIPFFDIQLPYEIALQIFKYLDRKDLGRCAQVSKSWRVLAEDELLWYDIGRSEGYLTESNLTAGTSWKEALKQRRTNESMLRANWKNRTGAVSQLHYELGKVLCDVHTCDGVVIAGYTSGDVRLWDTRVSCFDAPYLKASRDSFDVAQPPSVSFVKINRSLAVAVYEDGTVDVWSLQAGQEPIHHYQHNQKIQALALCPESAAIATASGFQIKVECPDERGYWRSTCHFRTQKLVNFLHLIHGSGGHSLAVAAADEMVYLLKAKEPEHVLHSTYGQPVTCLDVSPTHAAFGVKSFGWFSNHGNKIHVYNLQTGQCLTTLGNSTGDFTCISLKDSPPNLLVTGNRDRRVRVYDMRCSTSLCSVYGHQLGVSAVQMDDWKIVSGGVEGLTCVWDQRMATKLWEMHTRHPVRYIWFNSHSLITANIPDDKSPRGASIMDDDLTAHRRHRGTINVYEFLLDQKPTENILPICTSSYNEVTGYNYNVGLAVPYDLV</sequence>
<keyword evidence="4" id="KW-0963">Cytoplasm</keyword>
<dbReference type="EMBL" id="CM004466">
    <property type="protein sequence ID" value="OCU02118.1"/>
    <property type="molecule type" value="Genomic_DNA"/>
</dbReference>
<feature type="compositionally biased region" description="Basic and acidic residues" evidence="12">
    <location>
        <begin position="35"/>
        <end position="51"/>
    </location>
</feature>
<comment type="pathway">
    <text evidence="3">Protein modification; protein ubiquitination.</text>
</comment>
<evidence type="ECO:0000256" key="7">
    <source>
        <dbReference type="ARBA" id="ARBA00022737"/>
    </source>
</evidence>
<dbReference type="Gene3D" id="1.20.1280.50">
    <property type="match status" value="1"/>
</dbReference>
<gene>
    <name evidence="14" type="ORF">XELAEV_18007879mg</name>
</gene>
<dbReference type="PANTHER" id="PTHR19855:SF16">
    <property type="entry name" value="F-BOX AND WD REPEAT DOMAIN CONTAINING 8"/>
    <property type="match status" value="1"/>
</dbReference>
<dbReference type="InterPro" id="IPR036322">
    <property type="entry name" value="WD40_repeat_dom_sf"/>
</dbReference>
<dbReference type="InterPro" id="IPR036047">
    <property type="entry name" value="F-box-like_dom_sf"/>
</dbReference>
<dbReference type="SUPFAM" id="SSF50978">
    <property type="entry name" value="WD40 repeat-like"/>
    <property type="match status" value="1"/>
</dbReference>
<dbReference type="InterPro" id="IPR015943">
    <property type="entry name" value="WD40/YVTN_repeat-like_dom_sf"/>
</dbReference>
<evidence type="ECO:0000256" key="8">
    <source>
        <dbReference type="ARBA" id="ARBA00022990"/>
    </source>
</evidence>
<evidence type="ECO:0000256" key="6">
    <source>
        <dbReference type="ARBA" id="ARBA00022574"/>
    </source>
</evidence>
<evidence type="ECO:0000256" key="11">
    <source>
        <dbReference type="ARBA" id="ARBA00079847"/>
    </source>
</evidence>
<dbReference type="SMART" id="SM00256">
    <property type="entry name" value="FBOX"/>
    <property type="match status" value="1"/>
</dbReference>
<dbReference type="AlphaFoldDB" id="A0A974E3P2"/>
<dbReference type="Proteomes" id="UP000694892">
    <property type="component" value="Chromosome 1L"/>
</dbReference>
<evidence type="ECO:0000256" key="3">
    <source>
        <dbReference type="ARBA" id="ARBA00004906"/>
    </source>
</evidence>
<accession>A0A974E3P2</accession>
<dbReference type="FunFam" id="2.130.10.10:FF:000308">
    <property type="entry name" value="F-box and WD repeat domain containing 8"/>
    <property type="match status" value="1"/>
</dbReference>
<protein>
    <recommendedName>
        <fullName evidence="10">F-box/WD repeat-containing protein 8</fullName>
    </recommendedName>
    <alternativeName>
        <fullName evidence="11">F-box and WD-40 domain-containing protein 8</fullName>
    </alternativeName>
</protein>
<evidence type="ECO:0000256" key="9">
    <source>
        <dbReference type="ARBA" id="ARBA00023034"/>
    </source>
</evidence>